<comment type="subcellular location">
    <subcellularLocation>
        <location evidence="1">Cell envelope</location>
    </subcellularLocation>
</comment>
<dbReference type="RefSeq" id="WP_023175519.1">
    <property type="nucleotide sequence ID" value="NC_022600.1"/>
</dbReference>
<dbReference type="PATRIC" id="fig|1183438.3.peg.3879"/>
<dbReference type="eggNOG" id="COG4166">
    <property type="taxonomic scope" value="Bacteria"/>
</dbReference>
<reference evidence="6 7" key="1">
    <citation type="journal article" date="2013" name="PLoS ONE">
        <title>Cultivation and Complete Genome Sequencing of Gloeobacter kilaueensis sp. nov., from a Lava Cave in Kilauea Caldera, Hawai'i.</title>
        <authorList>
            <person name="Saw J.H."/>
            <person name="Schatz M."/>
            <person name="Brown M.V."/>
            <person name="Kunkel D.D."/>
            <person name="Foster J.S."/>
            <person name="Shick H."/>
            <person name="Christensen S."/>
            <person name="Hou S."/>
            <person name="Wan X."/>
            <person name="Donachie S.P."/>
        </authorList>
    </citation>
    <scope>NUCLEOTIDE SEQUENCE [LARGE SCALE GENOMIC DNA]</scope>
    <source>
        <strain evidence="7">JS</strain>
    </source>
</reference>
<dbReference type="Pfam" id="PF00496">
    <property type="entry name" value="SBP_bac_5"/>
    <property type="match status" value="1"/>
</dbReference>
<dbReference type="InterPro" id="IPR030678">
    <property type="entry name" value="Peptide/Ni-bd"/>
</dbReference>
<evidence type="ECO:0000313" key="7">
    <source>
        <dbReference type="Proteomes" id="UP000017396"/>
    </source>
</evidence>
<dbReference type="SUPFAM" id="SSF53850">
    <property type="entry name" value="Periplasmic binding protein-like II"/>
    <property type="match status" value="1"/>
</dbReference>
<evidence type="ECO:0000313" key="6">
    <source>
        <dbReference type="EMBL" id="AGY60189.1"/>
    </source>
</evidence>
<evidence type="ECO:0000259" key="5">
    <source>
        <dbReference type="Pfam" id="PF00496"/>
    </source>
</evidence>
<dbReference type="PROSITE" id="PS51257">
    <property type="entry name" value="PROKAR_LIPOPROTEIN"/>
    <property type="match status" value="1"/>
</dbReference>
<sequence>MSARWTRRHLLHTGLSGLTLAGCGRVSSAYFGNTLPPERDILRVGNAAEPRSLDPHKVEGALGELNLCMALFDGLSEYHPRTLVPQPALALGWYPENQARRWIFKLRPGVRWNDGTACSAQDFVYSWRRALDPATGCPYANLLYYLKNGRAINEGKLPTAALGVSAPDPLTLRVEMEGPVAFFPLITSFFIFRPVPEQAIVAHGDEWTRPGKLVTNGAFTLAHHRPYDEIRLLRSPTYWDRSNVRLAEAVLLPIVEGAQNVNLYLTGELDVTVGGVLPRPLLPELRRYRDFRADGRFITYYLSFNCSRSPFDRSAVRTLLGSAIERDELARRYLKGDAVAATSFIPPGIPGYTSPGSAPASPPRRSFLERFTIHCANREPDRTVAAVLQSRWKQQLGAAPQVSTEELQTFLARIRRHDYDVAVTRWGGDYLDPTTFLDLYDGLAPKNYPGWDDSLYRQLLAVARREGDPQQRYHLLARAEARLLAEAPIWPLFHTGLEYLQKPWLTGWEPNLQDLHPLKYVAIDRSWHSPFNASSG</sequence>
<dbReference type="Gene3D" id="3.90.76.10">
    <property type="entry name" value="Dipeptide-binding Protein, Domain 1"/>
    <property type="match status" value="1"/>
</dbReference>
<dbReference type="AlphaFoldDB" id="U5QRA9"/>
<gene>
    <name evidence="6" type="primary">oppA</name>
    <name evidence="6" type="ORF">GKIL_3943</name>
</gene>
<dbReference type="InterPro" id="IPR039424">
    <property type="entry name" value="SBP_5"/>
</dbReference>
<keyword evidence="4" id="KW-0732">Signal</keyword>
<dbReference type="PANTHER" id="PTHR30290">
    <property type="entry name" value="PERIPLASMIC BINDING COMPONENT OF ABC TRANSPORTER"/>
    <property type="match status" value="1"/>
</dbReference>
<organism evidence="6 7">
    <name type="scientific">Gloeobacter kilaueensis (strain ATCC BAA-2537 / CCAP 1431/1 / ULC 316 / JS1)</name>
    <dbReference type="NCBI Taxonomy" id="1183438"/>
    <lineage>
        <taxon>Bacteria</taxon>
        <taxon>Bacillati</taxon>
        <taxon>Cyanobacteriota</taxon>
        <taxon>Cyanophyceae</taxon>
        <taxon>Gloeobacterales</taxon>
        <taxon>Gloeobacteraceae</taxon>
        <taxon>Gloeobacter</taxon>
    </lineage>
</organism>
<comment type="similarity">
    <text evidence="2">Belongs to the bacterial solute-binding protein 5 family.</text>
</comment>
<accession>U5QRA9</accession>
<keyword evidence="3" id="KW-0813">Transport</keyword>
<evidence type="ECO:0000256" key="1">
    <source>
        <dbReference type="ARBA" id="ARBA00004196"/>
    </source>
</evidence>
<protein>
    <submittedName>
        <fullName evidence="6">Periplasmic oligopeptide-binding protein</fullName>
    </submittedName>
</protein>
<evidence type="ECO:0000256" key="2">
    <source>
        <dbReference type="ARBA" id="ARBA00005695"/>
    </source>
</evidence>
<dbReference type="InterPro" id="IPR000914">
    <property type="entry name" value="SBP_5_dom"/>
</dbReference>
<feature type="domain" description="Solute-binding protein family 5" evidence="5">
    <location>
        <begin position="85"/>
        <end position="443"/>
    </location>
</feature>
<dbReference type="EMBL" id="CP003587">
    <property type="protein sequence ID" value="AGY60189.1"/>
    <property type="molecule type" value="Genomic_DNA"/>
</dbReference>
<dbReference type="GO" id="GO:0043190">
    <property type="term" value="C:ATP-binding cassette (ABC) transporter complex"/>
    <property type="evidence" value="ECO:0007669"/>
    <property type="project" value="InterPro"/>
</dbReference>
<dbReference type="CDD" id="cd08504">
    <property type="entry name" value="PBP2_OppA"/>
    <property type="match status" value="1"/>
</dbReference>
<dbReference type="GO" id="GO:0030313">
    <property type="term" value="C:cell envelope"/>
    <property type="evidence" value="ECO:0007669"/>
    <property type="project" value="UniProtKB-SubCell"/>
</dbReference>
<dbReference type="KEGG" id="glj:GKIL_3943"/>
<evidence type="ECO:0000256" key="4">
    <source>
        <dbReference type="ARBA" id="ARBA00022729"/>
    </source>
</evidence>
<dbReference type="Proteomes" id="UP000017396">
    <property type="component" value="Chromosome"/>
</dbReference>
<dbReference type="Gene3D" id="3.40.190.10">
    <property type="entry name" value="Periplasmic binding protein-like II"/>
    <property type="match status" value="1"/>
</dbReference>
<keyword evidence="7" id="KW-1185">Reference proteome</keyword>
<dbReference type="STRING" id="1183438.GKIL_3943"/>
<dbReference type="PIRSF" id="PIRSF002741">
    <property type="entry name" value="MppA"/>
    <property type="match status" value="1"/>
</dbReference>
<dbReference type="OrthoDB" id="9796817at2"/>
<dbReference type="FunFam" id="3.90.76.10:FF:000001">
    <property type="entry name" value="Oligopeptide ABC transporter substrate-binding protein"/>
    <property type="match status" value="1"/>
</dbReference>
<name>U5QRA9_GLOK1</name>
<dbReference type="PANTHER" id="PTHR30290:SF10">
    <property type="entry name" value="PERIPLASMIC OLIGOPEPTIDE-BINDING PROTEIN-RELATED"/>
    <property type="match status" value="1"/>
</dbReference>
<dbReference type="GO" id="GO:0015833">
    <property type="term" value="P:peptide transport"/>
    <property type="evidence" value="ECO:0007669"/>
    <property type="project" value="TreeGrafter"/>
</dbReference>
<evidence type="ECO:0000256" key="3">
    <source>
        <dbReference type="ARBA" id="ARBA00022448"/>
    </source>
</evidence>
<dbReference type="HOGENOM" id="CLU_017028_0_3_3"/>
<dbReference type="GO" id="GO:0042597">
    <property type="term" value="C:periplasmic space"/>
    <property type="evidence" value="ECO:0007669"/>
    <property type="project" value="UniProtKB-ARBA"/>
</dbReference>
<proteinExistence type="inferred from homology"/>
<dbReference type="GO" id="GO:1904680">
    <property type="term" value="F:peptide transmembrane transporter activity"/>
    <property type="evidence" value="ECO:0007669"/>
    <property type="project" value="TreeGrafter"/>
</dbReference>
<dbReference type="Gene3D" id="3.10.105.10">
    <property type="entry name" value="Dipeptide-binding Protein, Domain 3"/>
    <property type="match status" value="1"/>
</dbReference>